<dbReference type="EMBL" id="BMPZ01000001">
    <property type="protein sequence ID" value="GGI72042.1"/>
    <property type="molecule type" value="Genomic_DNA"/>
</dbReference>
<evidence type="ECO:0000256" key="1">
    <source>
        <dbReference type="ARBA" id="ARBA00093464"/>
    </source>
</evidence>
<comment type="caution">
    <text evidence="3">The sequence shown here is derived from an EMBL/GenBank/DDBJ whole genome shotgun (WGS) entry which is preliminary data.</text>
</comment>
<proteinExistence type="inferred from homology"/>
<reference evidence="3" key="2">
    <citation type="submission" date="2020-09" db="EMBL/GenBank/DDBJ databases">
        <authorList>
            <person name="Sun Q."/>
            <person name="Ohkuma M."/>
        </authorList>
    </citation>
    <scope>NUCLEOTIDE SEQUENCE</scope>
    <source>
        <strain evidence="3">JCM 30804</strain>
    </source>
</reference>
<dbReference type="InterPro" id="IPR007335">
    <property type="entry name" value="DUF413"/>
</dbReference>
<organism evidence="3 4">
    <name type="scientific">Shewanella gelidii</name>
    <dbReference type="NCBI Taxonomy" id="1642821"/>
    <lineage>
        <taxon>Bacteria</taxon>
        <taxon>Pseudomonadati</taxon>
        <taxon>Pseudomonadota</taxon>
        <taxon>Gammaproteobacteria</taxon>
        <taxon>Alteromonadales</taxon>
        <taxon>Shewanellaceae</taxon>
        <taxon>Shewanella</taxon>
    </lineage>
</organism>
<dbReference type="RefSeq" id="WP_188917795.1">
    <property type="nucleotide sequence ID" value="NZ_BMPZ01000001.1"/>
</dbReference>
<name>A0A917JJE2_9GAMM</name>
<reference evidence="3" key="1">
    <citation type="journal article" date="2014" name="Int. J. Syst. Evol. Microbiol.">
        <title>Complete genome sequence of Corynebacterium casei LMG S-19264T (=DSM 44701T), isolated from a smear-ripened cheese.</title>
        <authorList>
            <consortium name="US DOE Joint Genome Institute (JGI-PGF)"/>
            <person name="Walter F."/>
            <person name="Albersmeier A."/>
            <person name="Kalinowski J."/>
            <person name="Ruckert C."/>
        </authorList>
    </citation>
    <scope>NUCLEOTIDE SEQUENCE</scope>
    <source>
        <strain evidence="3">JCM 30804</strain>
    </source>
</reference>
<keyword evidence="4" id="KW-1185">Reference proteome</keyword>
<accession>A0A917JJE2</accession>
<gene>
    <name evidence="3" type="ORF">GCM10009332_06790</name>
</gene>
<comment type="similarity">
    <text evidence="1">Belongs to the MaoP family.</text>
</comment>
<evidence type="ECO:0000313" key="3">
    <source>
        <dbReference type="EMBL" id="GGI72042.1"/>
    </source>
</evidence>
<dbReference type="Proteomes" id="UP000613743">
    <property type="component" value="Unassembled WGS sequence"/>
</dbReference>
<dbReference type="AlphaFoldDB" id="A0A917JJE2"/>
<evidence type="ECO:0000256" key="2">
    <source>
        <dbReference type="ARBA" id="ARBA00093628"/>
    </source>
</evidence>
<dbReference type="Pfam" id="PF04219">
    <property type="entry name" value="DUF413"/>
    <property type="match status" value="1"/>
</dbReference>
<evidence type="ECO:0000313" key="4">
    <source>
        <dbReference type="Proteomes" id="UP000613743"/>
    </source>
</evidence>
<protein>
    <recommendedName>
        <fullName evidence="2">Macrodomain Ori protein</fullName>
    </recommendedName>
</protein>
<sequence length="113" mass="12713">MTPSTFSTGSTPFYDDVNFPRGFNRSGDFSCREAQMLHQYGNTMRALAEGFLMPINTEEARFVEVIQGAKEAKTPYERVWMKYITLTQTPKLFFSLAGGRKTTQPSIPEAASD</sequence>